<dbReference type="Proteomes" id="UP000441208">
    <property type="component" value="Unassembled WGS sequence"/>
</dbReference>
<sequence length="150" mass="17352">MNLLFAIRDDVLKQKEQEAVNYFSHMQELREFIMTTRPARDVVATLKVRCISAERLNGCRGNRGTGIDSMGCVDWERRVRELRDIVVITVWDDSTAFRQRNIDFRPGAVYVLHQVEYLGFHDGIAKGAVNYEVNNAYKIREVSSPLMKLK</sequence>
<dbReference type="Proteomes" id="UP000437068">
    <property type="component" value="Unassembled WGS sequence"/>
</dbReference>
<evidence type="ECO:0000313" key="1">
    <source>
        <dbReference type="EMBL" id="KAE8944022.1"/>
    </source>
</evidence>
<accession>A0A6A3XTC0</accession>
<dbReference type="OrthoDB" id="127891at2759"/>
<dbReference type="EMBL" id="QXGA01001622">
    <property type="protein sequence ID" value="KAE9114377.1"/>
    <property type="molecule type" value="Genomic_DNA"/>
</dbReference>
<evidence type="ECO:0000313" key="15">
    <source>
        <dbReference type="Proteomes" id="UP000476176"/>
    </source>
</evidence>
<comment type="caution">
    <text evidence="5">The sequence shown here is derived from an EMBL/GenBank/DDBJ whole genome shotgun (WGS) entry which is preliminary data.</text>
</comment>
<evidence type="ECO:0000313" key="13">
    <source>
        <dbReference type="Proteomes" id="UP000440732"/>
    </source>
</evidence>
<dbReference type="EMBL" id="QXGB01000817">
    <property type="protein sequence ID" value="KAE9203606.1"/>
    <property type="molecule type" value="Genomic_DNA"/>
</dbReference>
<dbReference type="EMBL" id="QXFZ01000818">
    <property type="protein sequence ID" value="KAE9103866.1"/>
    <property type="molecule type" value="Genomic_DNA"/>
</dbReference>
<dbReference type="Proteomes" id="UP000440732">
    <property type="component" value="Unassembled WGS sequence"/>
</dbReference>
<name>A0A6A3XTC0_9STRA</name>
<proteinExistence type="predicted"/>
<dbReference type="EMBL" id="QXGD01000880">
    <property type="protein sequence ID" value="KAE9221516.1"/>
    <property type="molecule type" value="Genomic_DNA"/>
</dbReference>
<evidence type="ECO:0000313" key="7">
    <source>
        <dbReference type="EMBL" id="KAE9241979.1"/>
    </source>
</evidence>
<protein>
    <submittedName>
        <fullName evidence="5">Uncharacterized protein</fullName>
    </submittedName>
</protein>
<gene>
    <name evidence="8" type="ORF">PF001_g17495</name>
    <name evidence="6" type="ORF">PF002_g15551</name>
    <name evidence="7" type="ORF">PF004_g6809</name>
    <name evidence="5" type="ORF">PF005_g14114</name>
    <name evidence="3" type="ORF">PF006_g19534</name>
    <name evidence="2" type="ORF">PF007_g14247</name>
    <name evidence="1" type="ORF">PF009_g6278</name>
    <name evidence="4" type="ORF">PF010_g5197</name>
</gene>
<dbReference type="Proteomes" id="UP000429523">
    <property type="component" value="Unassembled WGS sequence"/>
</dbReference>
<dbReference type="Proteomes" id="UP000476176">
    <property type="component" value="Unassembled WGS sequence"/>
</dbReference>
<dbReference type="Proteomes" id="UP000440367">
    <property type="component" value="Unassembled WGS sequence"/>
</dbReference>
<evidence type="ECO:0000313" key="12">
    <source>
        <dbReference type="Proteomes" id="UP000440367"/>
    </source>
</evidence>
<evidence type="ECO:0000313" key="10">
    <source>
        <dbReference type="Proteomes" id="UP000433483"/>
    </source>
</evidence>
<evidence type="ECO:0000313" key="5">
    <source>
        <dbReference type="EMBL" id="KAE9203606.1"/>
    </source>
</evidence>
<evidence type="ECO:0000313" key="11">
    <source>
        <dbReference type="Proteomes" id="UP000437068"/>
    </source>
</evidence>
<evidence type="ECO:0000313" key="2">
    <source>
        <dbReference type="EMBL" id="KAE9103866.1"/>
    </source>
</evidence>
<evidence type="ECO:0000313" key="8">
    <source>
        <dbReference type="EMBL" id="KAE9295048.1"/>
    </source>
</evidence>
<reference evidence="9 10" key="1">
    <citation type="submission" date="2018-08" db="EMBL/GenBank/DDBJ databases">
        <title>Genomic investigation of the strawberry pathogen Phytophthora fragariae indicates pathogenicity is determined by transcriptional variation in three key races.</title>
        <authorList>
            <person name="Adams T.M."/>
            <person name="Armitage A.D."/>
            <person name="Sobczyk M.K."/>
            <person name="Bates H.J."/>
            <person name="Dunwell J.M."/>
            <person name="Nellist C.F."/>
            <person name="Harrison R.J."/>
        </authorList>
    </citation>
    <scope>NUCLEOTIDE SEQUENCE [LARGE SCALE GENOMIC DNA]</scope>
    <source>
        <strain evidence="8 11">A4</strain>
        <strain evidence="6 12">BC-1</strain>
        <strain evidence="7 15">BC-23</strain>
        <strain evidence="5 10">NOV-27</strain>
        <strain evidence="3 13">NOV-5</strain>
        <strain evidence="2 14">NOV-71</strain>
        <strain evidence="1 9">NOV-9</strain>
        <strain evidence="4 16">ONT-3</strain>
    </source>
</reference>
<dbReference type="EMBL" id="QXGE01001271">
    <property type="protein sequence ID" value="KAE9295048.1"/>
    <property type="molecule type" value="Genomic_DNA"/>
</dbReference>
<dbReference type="AlphaFoldDB" id="A0A6A3XTC0"/>
<evidence type="ECO:0000313" key="9">
    <source>
        <dbReference type="Proteomes" id="UP000429523"/>
    </source>
</evidence>
<dbReference type="Proteomes" id="UP000433483">
    <property type="component" value="Unassembled WGS sequence"/>
</dbReference>
<dbReference type="EMBL" id="QXGC01000281">
    <property type="protein sequence ID" value="KAE9241979.1"/>
    <property type="molecule type" value="Genomic_DNA"/>
</dbReference>
<evidence type="ECO:0000313" key="14">
    <source>
        <dbReference type="Proteomes" id="UP000441208"/>
    </source>
</evidence>
<evidence type="ECO:0000313" key="6">
    <source>
        <dbReference type="EMBL" id="KAE9221516.1"/>
    </source>
</evidence>
<evidence type="ECO:0000313" key="16">
    <source>
        <dbReference type="Proteomes" id="UP000488956"/>
    </source>
</evidence>
<dbReference type="EMBL" id="QXGF01000224">
    <property type="protein sequence ID" value="KAE8944022.1"/>
    <property type="molecule type" value="Genomic_DNA"/>
</dbReference>
<organism evidence="5 10">
    <name type="scientific">Phytophthora fragariae</name>
    <dbReference type="NCBI Taxonomy" id="53985"/>
    <lineage>
        <taxon>Eukaryota</taxon>
        <taxon>Sar</taxon>
        <taxon>Stramenopiles</taxon>
        <taxon>Oomycota</taxon>
        <taxon>Peronosporomycetes</taxon>
        <taxon>Peronosporales</taxon>
        <taxon>Peronosporaceae</taxon>
        <taxon>Phytophthora</taxon>
    </lineage>
</organism>
<evidence type="ECO:0000313" key="4">
    <source>
        <dbReference type="EMBL" id="KAE9126669.1"/>
    </source>
</evidence>
<evidence type="ECO:0000313" key="3">
    <source>
        <dbReference type="EMBL" id="KAE9114377.1"/>
    </source>
</evidence>
<keyword evidence="10" id="KW-1185">Reference proteome</keyword>
<dbReference type="Proteomes" id="UP000488956">
    <property type="component" value="Unassembled WGS sequence"/>
</dbReference>
<dbReference type="EMBL" id="QXFX01000188">
    <property type="protein sequence ID" value="KAE9126669.1"/>
    <property type="molecule type" value="Genomic_DNA"/>
</dbReference>